<feature type="chain" id="PRO_5040895132" evidence="1">
    <location>
        <begin position="31"/>
        <end position="403"/>
    </location>
</feature>
<name>A0A9X6B3F3_BACCE</name>
<dbReference type="AlphaFoldDB" id="A0A9X6B3F3"/>
<accession>A0A9X6B3F3</accession>
<feature type="signal peptide" evidence="1">
    <location>
        <begin position="1"/>
        <end position="30"/>
    </location>
</feature>
<keyword evidence="1" id="KW-0732">Signal</keyword>
<protein>
    <submittedName>
        <fullName evidence="2">Uncharacterized protein</fullName>
    </submittedName>
</protein>
<gene>
    <name evidence="2" type="ORF">BLX06_31055</name>
</gene>
<organism evidence="2 3">
    <name type="scientific">Bacillus cereus</name>
    <dbReference type="NCBI Taxonomy" id="1396"/>
    <lineage>
        <taxon>Bacteria</taxon>
        <taxon>Bacillati</taxon>
        <taxon>Bacillota</taxon>
        <taxon>Bacilli</taxon>
        <taxon>Bacillales</taxon>
        <taxon>Bacillaceae</taxon>
        <taxon>Bacillus</taxon>
        <taxon>Bacillus cereus group</taxon>
    </lineage>
</organism>
<dbReference type="EMBL" id="MUAU01000214">
    <property type="protein sequence ID" value="OOR71381.1"/>
    <property type="molecule type" value="Genomic_DNA"/>
</dbReference>
<dbReference type="InterPro" id="IPR004991">
    <property type="entry name" value="Aerolysin-like"/>
</dbReference>
<dbReference type="Gene3D" id="2.170.15.10">
    <property type="entry name" value="Proaerolysin, chain A, domain 3"/>
    <property type="match status" value="1"/>
</dbReference>
<evidence type="ECO:0000313" key="2">
    <source>
        <dbReference type="EMBL" id="OOR71381.1"/>
    </source>
</evidence>
<evidence type="ECO:0000313" key="3">
    <source>
        <dbReference type="Proteomes" id="UP000190641"/>
    </source>
</evidence>
<reference evidence="2 3" key="1">
    <citation type="submission" date="2017-01" db="EMBL/GenBank/DDBJ databases">
        <title>Bacillus cereus isolates.</title>
        <authorList>
            <person name="Beno S.M."/>
        </authorList>
    </citation>
    <scope>NUCLEOTIDE SEQUENCE [LARGE SCALE GENOMIC DNA]</scope>
    <source>
        <strain evidence="2 3">FSL K6-1030</strain>
    </source>
</reference>
<dbReference type="Pfam" id="PF03318">
    <property type="entry name" value="ETX_MTX2"/>
    <property type="match status" value="1"/>
</dbReference>
<comment type="caution">
    <text evidence="2">The sequence shown here is derived from an EMBL/GenBank/DDBJ whole genome shotgun (WGS) entry which is preliminary data.</text>
</comment>
<dbReference type="RefSeq" id="WP_078187816.1">
    <property type="nucleotide sequence ID" value="NZ_MUAU01000214.1"/>
</dbReference>
<proteinExistence type="predicted"/>
<sequence length="403" mass="45087">MNQYKKVLKVIPLVGVLSSSLVFSPNSSFAATDMSSCSKQDYPQSCVEKSDPGENNRTHAMYETIDQLLATDDLNEQTNWSGKSWYNFIRFNYLILPSQEQGVLDKLNTIPKDNVQLQQVLKDLNGYHNGTNTITGVDTLQISNPNVDNYMESPKPDPNSDQYENISASASNQNYINTITSKTQNITKTLTSSKQLTVTHSMNLGMKQSMHLTLGTNFLNLLEAKNEITFEYSANYGYTNASTSVDTVSHVVNVPSEEFEIAPRTAVVKTAKLSTPVYTSKLLGTSRIKGYYTDQVNTYPTWVQLGIYNKLKVISQHNPTIWNKLKELGFALDDQTKEVIFNGVIDMRDQKEPGSVYESSVQTYELDANGNINFNKPVGAPVKKLGNVEMKQNTPTQHILDLK</sequence>
<dbReference type="Proteomes" id="UP000190641">
    <property type="component" value="Unassembled WGS sequence"/>
</dbReference>
<evidence type="ECO:0000256" key="1">
    <source>
        <dbReference type="SAM" id="SignalP"/>
    </source>
</evidence>